<dbReference type="Proteomes" id="UP001165685">
    <property type="component" value="Unassembled WGS sequence"/>
</dbReference>
<dbReference type="RefSeq" id="WP_270677527.1">
    <property type="nucleotide sequence ID" value="NZ_JAQFWP010000015.1"/>
</dbReference>
<organism evidence="1 2">
    <name type="scientific">Nocardiopsis suaedae</name>
    <dbReference type="NCBI Taxonomy" id="3018444"/>
    <lineage>
        <taxon>Bacteria</taxon>
        <taxon>Bacillati</taxon>
        <taxon>Actinomycetota</taxon>
        <taxon>Actinomycetes</taxon>
        <taxon>Streptosporangiales</taxon>
        <taxon>Nocardiopsidaceae</taxon>
        <taxon>Nocardiopsis</taxon>
    </lineage>
</organism>
<accession>A0ABT4TJN8</accession>
<proteinExistence type="predicted"/>
<dbReference type="EMBL" id="JAQFWP010000015">
    <property type="protein sequence ID" value="MDA2804918.1"/>
    <property type="molecule type" value="Genomic_DNA"/>
</dbReference>
<name>A0ABT4TJN8_9ACTN</name>
<gene>
    <name evidence="1" type="ORF">O4U47_10370</name>
</gene>
<evidence type="ECO:0000313" key="2">
    <source>
        <dbReference type="Proteomes" id="UP001165685"/>
    </source>
</evidence>
<comment type="caution">
    <text evidence="1">The sequence shown here is derived from an EMBL/GenBank/DDBJ whole genome shotgun (WGS) entry which is preliminary data.</text>
</comment>
<protein>
    <submittedName>
        <fullName evidence="1">Uncharacterized protein</fullName>
    </submittedName>
</protein>
<reference evidence="1" key="1">
    <citation type="submission" date="2023-01" db="EMBL/GenBank/DDBJ databases">
        <title>Draft genome sequence of Nocardiopsis sp. LSu2-4 isolated from halophytes.</title>
        <authorList>
            <person name="Duangmal K."/>
            <person name="Chantavorakit T."/>
        </authorList>
    </citation>
    <scope>NUCLEOTIDE SEQUENCE</scope>
    <source>
        <strain evidence="1">LSu2-4</strain>
    </source>
</reference>
<sequence length="75" mass="8507">MSVEPYSVQLDAGNGHWVIKSGTRSLVPRPRGAPRYEYAPTVTLRCCNCSWEHRDVPHDLVEDLFDRHAEDVAEA</sequence>
<keyword evidence="2" id="KW-1185">Reference proteome</keyword>
<evidence type="ECO:0000313" key="1">
    <source>
        <dbReference type="EMBL" id="MDA2804918.1"/>
    </source>
</evidence>